<keyword evidence="5 6" id="KW-0233">DNA recombination</keyword>
<dbReference type="OrthoDB" id="165209at2"/>
<dbReference type="EMBL" id="FWFZ01000124">
    <property type="protein sequence ID" value="SLN78090.1"/>
    <property type="molecule type" value="Genomic_DNA"/>
</dbReference>
<dbReference type="PANTHER" id="PTHR33217:SF9">
    <property type="entry name" value="MUTATOR FAMILY TRANSPOSASE"/>
    <property type="match status" value="1"/>
</dbReference>
<evidence type="ECO:0000313" key="8">
    <source>
        <dbReference type="Proteomes" id="UP000193900"/>
    </source>
</evidence>
<dbReference type="RefSeq" id="WP_085881350.1">
    <property type="nucleotide sequence ID" value="NZ_FWFZ01000124.1"/>
</dbReference>
<sequence>MAKSTVVPFELPSDFSPDPLTEVIQAGAKELLRAAVQAEVSAFIAEHANLLDEEGRQRLVRHGFLPEREMMTGIGMVPVQVPRVRDRGSNEDGSKIRFRSSLVPPYLRKAKSVEALLPWLYLKGISTGDFSEALAALLGPEAEGLSSSTITRLKATWWEEYEAWRKRDLKSKRYVYIWADGVYFTSRLDGDRQCMLVIIGADEYGEKDVLAIMDGFRENADSWRDLLKGLKKRGLTVPPDLAIGDGALGFWTALREVFPGTREQRCWVHKTANVLGAMPKSLHEKAKADLQDIWMAETKKEATAAFDLFVETYGVKYEKAVGKLVKVRDELLAFYDFPAEHWKHIRTTNPIESVFATVRNRTRKTKGCLNRKTALAMVFRLMMSAKKKWRKISGPNRLPEVIQGIVFKDGIKQLHAAA</sequence>
<protein>
    <recommendedName>
        <fullName evidence="6">Mutator family transposase</fullName>
    </recommendedName>
</protein>
<dbReference type="PANTHER" id="PTHR33217">
    <property type="entry name" value="TRANSPOSASE FOR INSERTION SEQUENCE ELEMENT IS1081"/>
    <property type="match status" value="1"/>
</dbReference>
<dbReference type="GO" id="GO:0003677">
    <property type="term" value="F:DNA binding"/>
    <property type="evidence" value="ECO:0007669"/>
    <property type="project" value="UniProtKB-UniRule"/>
</dbReference>
<organism evidence="7 8">
    <name type="scientific">Roseisalinus antarcticus</name>
    <dbReference type="NCBI Taxonomy" id="254357"/>
    <lineage>
        <taxon>Bacteria</taxon>
        <taxon>Pseudomonadati</taxon>
        <taxon>Pseudomonadota</taxon>
        <taxon>Alphaproteobacteria</taxon>
        <taxon>Rhodobacterales</taxon>
        <taxon>Roseobacteraceae</taxon>
        <taxon>Roseisalinus</taxon>
    </lineage>
</organism>
<dbReference type="Proteomes" id="UP000193900">
    <property type="component" value="Unassembled WGS sequence"/>
</dbReference>
<dbReference type="GO" id="GO:0006313">
    <property type="term" value="P:DNA transposition"/>
    <property type="evidence" value="ECO:0007669"/>
    <property type="project" value="UniProtKB-UniRule"/>
</dbReference>
<evidence type="ECO:0000256" key="2">
    <source>
        <dbReference type="ARBA" id="ARBA00010961"/>
    </source>
</evidence>
<keyword evidence="8" id="KW-1185">Reference proteome</keyword>
<evidence type="ECO:0000256" key="3">
    <source>
        <dbReference type="ARBA" id="ARBA00022578"/>
    </source>
</evidence>
<dbReference type="GO" id="GO:0004803">
    <property type="term" value="F:transposase activity"/>
    <property type="evidence" value="ECO:0007669"/>
    <property type="project" value="UniProtKB-UniRule"/>
</dbReference>
<dbReference type="Pfam" id="PF00872">
    <property type="entry name" value="Transposase_mut"/>
    <property type="match status" value="1"/>
</dbReference>
<evidence type="ECO:0000313" key="7">
    <source>
        <dbReference type="EMBL" id="SLN78090.1"/>
    </source>
</evidence>
<evidence type="ECO:0000256" key="6">
    <source>
        <dbReference type="RuleBase" id="RU365089"/>
    </source>
</evidence>
<proteinExistence type="inferred from homology"/>
<accession>A0A1Y5U724</accession>
<name>A0A1Y5U724_9RHOB</name>
<comment type="similarity">
    <text evidence="2 6">Belongs to the transposase mutator family.</text>
</comment>
<evidence type="ECO:0000256" key="4">
    <source>
        <dbReference type="ARBA" id="ARBA00023125"/>
    </source>
</evidence>
<keyword evidence="3 6" id="KW-0815">Transposition</keyword>
<evidence type="ECO:0000256" key="5">
    <source>
        <dbReference type="ARBA" id="ARBA00023172"/>
    </source>
</evidence>
<gene>
    <name evidence="7" type="ORF">ROA7023_04744</name>
</gene>
<comment type="function">
    <text evidence="1 6">Required for the transposition of the insertion element.</text>
</comment>
<dbReference type="PROSITE" id="PS01007">
    <property type="entry name" value="TRANSPOSASE_MUTATOR"/>
    <property type="match status" value="1"/>
</dbReference>
<dbReference type="NCBIfam" id="NF033543">
    <property type="entry name" value="transpos_IS256"/>
    <property type="match status" value="1"/>
</dbReference>
<evidence type="ECO:0000256" key="1">
    <source>
        <dbReference type="ARBA" id="ARBA00002190"/>
    </source>
</evidence>
<dbReference type="InterPro" id="IPR001207">
    <property type="entry name" value="Transposase_mutator"/>
</dbReference>
<keyword evidence="6" id="KW-0814">Transposable element</keyword>
<dbReference type="AlphaFoldDB" id="A0A1Y5U724"/>
<keyword evidence="4 6" id="KW-0238">DNA-binding</keyword>
<reference evidence="7 8" key="1">
    <citation type="submission" date="2017-03" db="EMBL/GenBank/DDBJ databases">
        <authorList>
            <person name="Afonso C.L."/>
            <person name="Miller P.J."/>
            <person name="Scott M.A."/>
            <person name="Spackman E."/>
            <person name="Goraichik I."/>
            <person name="Dimitrov K.M."/>
            <person name="Suarez D.L."/>
            <person name="Swayne D.E."/>
        </authorList>
    </citation>
    <scope>NUCLEOTIDE SEQUENCE [LARGE SCALE GENOMIC DNA]</scope>
    <source>
        <strain evidence="7 8">CECT 7023</strain>
    </source>
</reference>